<gene>
    <name evidence="1" type="ordered locus">Isop_0295</name>
</gene>
<dbReference type="InParanoid" id="E8QX57"/>
<dbReference type="Proteomes" id="UP000008631">
    <property type="component" value="Chromosome"/>
</dbReference>
<sequence>MSVFENHKVLRETNATRRAAEPRLAVVITSADDPARLVQAARSAWSSCRAPERVTWWLVTTSQWVETLERDQATWFEGMGPAKVRLLVVSSDAVELQRADAVWQIDADWVIFTEAGCRHPVGWVEDWIEAIQRAETLGIEAVGGTVEPAEEVLRDRLTLAVWLHEYSHALADSLTSRRPAGCDAAVAVTWARRLAAERGRLFDHEWTRPGRAEARRRGAPVRYARPIPPDGWISERIRAGQSYGQTRPIAQWAGMFSWCAALALTPLIAAAQIRGLLGSIRISARGRGLARRAGIALIGVVLGWSWGEACGRLGRATPRDEDSRPVPATSP</sequence>
<protein>
    <recommendedName>
        <fullName evidence="3">Glycosyl transferase family 2</fullName>
    </recommendedName>
</protein>
<dbReference type="EMBL" id="CP002353">
    <property type="protein sequence ID" value="ADV60890.1"/>
    <property type="molecule type" value="Genomic_DNA"/>
</dbReference>
<organism evidence="1 2">
    <name type="scientific">Isosphaera pallida (strain ATCC 43644 / DSM 9630 / IS1B)</name>
    <dbReference type="NCBI Taxonomy" id="575540"/>
    <lineage>
        <taxon>Bacteria</taxon>
        <taxon>Pseudomonadati</taxon>
        <taxon>Planctomycetota</taxon>
        <taxon>Planctomycetia</taxon>
        <taxon>Isosphaerales</taxon>
        <taxon>Isosphaeraceae</taxon>
        <taxon>Isosphaera</taxon>
    </lineage>
</organism>
<reference key="1">
    <citation type="submission" date="2010-11" db="EMBL/GenBank/DDBJ databases">
        <title>The complete sequence of chromosome of Isophaera pallida ATCC 43644.</title>
        <authorList>
            <consortium name="US DOE Joint Genome Institute (JGI-PGF)"/>
            <person name="Lucas S."/>
            <person name="Copeland A."/>
            <person name="Lapidus A."/>
            <person name="Bruce D."/>
            <person name="Goodwin L."/>
            <person name="Pitluck S."/>
            <person name="Kyrpides N."/>
            <person name="Mavromatis K."/>
            <person name="Pagani I."/>
            <person name="Ivanova N."/>
            <person name="Saunders E."/>
            <person name="Brettin T."/>
            <person name="Detter J.C."/>
            <person name="Han C."/>
            <person name="Tapia R."/>
            <person name="Land M."/>
            <person name="Hauser L."/>
            <person name="Markowitz V."/>
            <person name="Cheng J.-F."/>
            <person name="Hugenholtz P."/>
            <person name="Woyke T."/>
            <person name="Wu D."/>
            <person name="Eisen J.A."/>
        </authorList>
    </citation>
    <scope>NUCLEOTIDE SEQUENCE</scope>
    <source>
        <strain>ATCC 43644</strain>
    </source>
</reference>
<dbReference type="STRING" id="575540.Isop_0295"/>
<name>E8QX57_ISOPI</name>
<keyword evidence="2" id="KW-1185">Reference proteome</keyword>
<dbReference type="HOGENOM" id="CLU_838822_0_0_0"/>
<dbReference type="KEGG" id="ipa:Isop_0295"/>
<reference evidence="1 2" key="2">
    <citation type="journal article" date="2011" name="Stand. Genomic Sci.">
        <title>Complete genome sequence of Isosphaera pallida type strain (IS1B).</title>
        <authorList>
            <consortium name="US DOE Joint Genome Institute (JGI-PGF)"/>
            <person name="Goker M."/>
            <person name="Cleland D."/>
            <person name="Saunders E."/>
            <person name="Lapidus A."/>
            <person name="Nolan M."/>
            <person name="Lucas S."/>
            <person name="Hammon N."/>
            <person name="Deshpande S."/>
            <person name="Cheng J.F."/>
            <person name="Tapia R."/>
            <person name="Han C."/>
            <person name="Goodwin L."/>
            <person name="Pitluck S."/>
            <person name="Liolios K."/>
            <person name="Pagani I."/>
            <person name="Ivanova N."/>
            <person name="Mavromatis K."/>
            <person name="Pati A."/>
            <person name="Chen A."/>
            <person name="Palaniappan K."/>
            <person name="Land M."/>
            <person name="Hauser L."/>
            <person name="Chang Y.J."/>
            <person name="Jeffries C.D."/>
            <person name="Detter J.C."/>
            <person name="Beck B."/>
            <person name="Woyke T."/>
            <person name="Bristow J."/>
            <person name="Eisen J.A."/>
            <person name="Markowitz V."/>
            <person name="Hugenholtz P."/>
            <person name="Kyrpides N.C."/>
            <person name="Klenk H.P."/>
        </authorList>
    </citation>
    <scope>NUCLEOTIDE SEQUENCE [LARGE SCALE GENOMIC DNA]</scope>
    <source>
        <strain evidence="2">ATCC 43644 / DSM 9630 / IS1B</strain>
    </source>
</reference>
<evidence type="ECO:0000313" key="2">
    <source>
        <dbReference type="Proteomes" id="UP000008631"/>
    </source>
</evidence>
<dbReference type="AlphaFoldDB" id="E8QX57"/>
<evidence type="ECO:0008006" key="3">
    <source>
        <dbReference type="Google" id="ProtNLM"/>
    </source>
</evidence>
<accession>E8QX57</accession>
<evidence type="ECO:0000313" key="1">
    <source>
        <dbReference type="EMBL" id="ADV60890.1"/>
    </source>
</evidence>
<proteinExistence type="predicted"/>
<dbReference type="RefSeq" id="WP_013563179.1">
    <property type="nucleotide sequence ID" value="NC_014962.1"/>
</dbReference>